<proteinExistence type="inferred from homology"/>
<protein>
    <submittedName>
        <fullName evidence="2">Cytochrome P450</fullName>
    </submittedName>
</protein>
<sequence length="284" mass="30175">MRDPRRALAAEARSGNGVVELGPGAWLVTEPVATERLLADEHALTARAEQGAATAWGTGGLERWTAARQAMRPELTGSAVARFAPVIAAHARRAATGWASAEGFDVVAEAARLMSAVNTHCLLDGPAPLLARLVGAELSAAERAWSPLRRRRLLRAQSATLTAVREHLHARAPRSGPVAALAGAGLDDRTTALAVRTMLLSSHHVPAAALAWALHELSLRPDVQARVRAEAGARPDPADLPLCRAVVREALRLHPPVWQLRRVLDAPVLGFPAGADLLFSPWVN</sequence>
<dbReference type="AlphaFoldDB" id="A0A8T8HZD8"/>
<comment type="similarity">
    <text evidence="1">Belongs to the cytochrome P450 family.</text>
</comment>
<evidence type="ECO:0000313" key="2">
    <source>
        <dbReference type="EMBL" id="QTR03114.1"/>
    </source>
</evidence>
<evidence type="ECO:0000313" key="3">
    <source>
        <dbReference type="Proteomes" id="UP000671828"/>
    </source>
</evidence>
<dbReference type="InterPro" id="IPR050121">
    <property type="entry name" value="Cytochrome_P450_monoxygenase"/>
</dbReference>
<dbReference type="PANTHER" id="PTHR24305:SF166">
    <property type="entry name" value="CYTOCHROME P450 12A4, MITOCHONDRIAL-RELATED"/>
    <property type="match status" value="1"/>
</dbReference>
<dbReference type="GO" id="GO:0005506">
    <property type="term" value="F:iron ion binding"/>
    <property type="evidence" value="ECO:0007669"/>
    <property type="project" value="InterPro"/>
</dbReference>
<reference evidence="2" key="1">
    <citation type="submission" date="2021-04" db="EMBL/GenBank/DDBJ databases">
        <title>Saccharothrix algeriensis WGS.</title>
        <authorList>
            <person name="Stuskova K."/>
            <person name="Hakalova E."/>
            <person name="Tebbal A.B."/>
            <person name="Eichmeier A."/>
        </authorList>
    </citation>
    <scope>NUCLEOTIDE SEQUENCE</scope>
    <source>
        <strain evidence="2">NRRL B-24137</strain>
    </source>
</reference>
<dbReference type="InterPro" id="IPR036396">
    <property type="entry name" value="Cyt_P450_sf"/>
</dbReference>
<dbReference type="GO" id="GO:0004497">
    <property type="term" value="F:monooxygenase activity"/>
    <property type="evidence" value="ECO:0007669"/>
    <property type="project" value="InterPro"/>
</dbReference>
<dbReference type="GO" id="GO:0016705">
    <property type="term" value="F:oxidoreductase activity, acting on paired donors, with incorporation or reduction of molecular oxygen"/>
    <property type="evidence" value="ECO:0007669"/>
    <property type="project" value="InterPro"/>
</dbReference>
<dbReference type="PANTHER" id="PTHR24305">
    <property type="entry name" value="CYTOCHROME P450"/>
    <property type="match status" value="1"/>
</dbReference>
<organism evidence="2 3">
    <name type="scientific">Saccharothrix algeriensis</name>
    <dbReference type="NCBI Taxonomy" id="173560"/>
    <lineage>
        <taxon>Bacteria</taxon>
        <taxon>Bacillati</taxon>
        <taxon>Actinomycetota</taxon>
        <taxon>Actinomycetes</taxon>
        <taxon>Pseudonocardiales</taxon>
        <taxon>Pseudonocardiaceae</taxon>
        <taxon>Saccharothrix</taxon>
    </lineage>
</organism>
<accession>A0A8T8HZD8</accession>
<dbReference type="CDD" id="cd00302">
    <property type="entry name" value="cytochrome_P450"/>
    <property type="match status" value="1"/>
</dbReference>
<dbReference type="GO" id="GO:0020037">
    <property type="term" value="F:heme binding"/>
    <property type="evidence" value="ECO:0007669"/>
    <property type="project" value="InterPro"/>
</dbReference>
<gene>
    <name evidence="2" type="ORF">J7S33_29800</name>
</gene>
<dbReference type="SUPFAM" id="SSF48264">
    <property type="entry name" value="Cytochrome P450"/>
    <property type="match status" value="1"/>
</dbReference>
<dbReference type="EMBL" id="CP072788">
    <property type="protein sequence ID" value="QTR03114.1"/>
    <property type="molecule type" value="Genomic_DNA"/>
</dbReference>
<dbReference type="Gene3D" id="1.10.630.10">
    <property type="entry name" value="Cytochrome P450"/>
    <property type="match status" value="1"/>
</dbReference>
<dbReference type="InterPro" id="IPR001128">
    <property type="entry name" value="Cyt_P450"/>
</dbReference>
<evidence type="ECO:0000256" key="1">
    <source>
        <dbReference type="ARBA" id="ARBA00010617"/>
    </source>
</evidence>
<dbReference type="Proteomes" id="UP000671828">
    <property type="component" value="Chromosome"/>
</dbReference>
<feature type="non-terminal residue" evidence="2">
    <location>
        <position position="284"/>
    </location>
</feature>
<dbReference type="Pfam" id="PF00067">
    <property type="entry name" value="p450"/>
    <property type="match status" value="1"/>
</dbReference>
<name>A0A8T8HZD8_9PSEU</name>